<dbReference type="PANTHER" id="PTHR41335:SF1">
    <property type="entry name" value="MEMBRANE PROTEIN"/>
    <property type="match status" value="1"/>
</dbReference>
<keyword evidence="2 6" id="KW-0812">Transmembrane</keyword>
<dbReference type="Pfam" id="PF06305">
    <property type="entry name" value="LapA_dom"/>
    <property type="match status" value="1"/>
</dbReference>
<keyword evidence="4 6" id="KW-0472">Membrane</keyword>
<evidence type="ECO:0000256" key="5">
    <source>
        <dbReference type="SAM" id="Coils"/>
    </source>
</evidence>
<evidence type="ECO:0000256" key="3">
    <source>
        <dbReference type="ARBA" id="ARBA00022989"/>
    </source>
</evidence>
<protein>
    <submittedName>
        <fullName evidence="8">Putative integral membrane protein</fullName>
    </submittedName>
</protein>
<evidence type="ECO:0000256" key="2">
    <source>
        <dbReference type="ARBA" id="ARBA00022692"/>
    </source>
</evidence>
<keyword evidence="9" id="KW-1185">Reference proteome</keyword>
<dbReference type="EMBL" id="SMAE01000005">
    <property type="protein sequence ID" value="TCS89562.1"/>
    <property type="molecule type" value="Genomic_DNA"/>
</dbReference>
<feature type="coiled-coil region" evidence="5">
    <location>
        <begin position="62"/>
        <end position="124"/>
    </location>
</feature>
<dbReference type="RefSeq" id="WP_132027058.1">
    <property type="nucleotide sequence ID" value="NZ_CP068564.1"/>
</dbReference>
<dbReference type="GO" id="GO:0005886">
    <property type="term" value="C:plasma membrane"/>
    <property type="evidence" value="ECO:0007669"/>
    <property type="project" value="InterPro"/>
</dbReference>
<dbReference type="InterPro" id="IPR010445">
    <property type="entry name" value="LapA_dom"/>
</dbReference>
<gene>
    <name evidence="8" type="ORF">EDD65_10533</name>
</gene>
<proteinExistence type="predicted"/>
<feature type="domain" description="Lipopolysaccharide assembly protein A" evidence="7">
    <location>
        <begin position="21"/>
        <end position="83"/>
    </location>
</feature>
<evidence type="ECO:0000313" key="9">
    <source>
        <dbReference type="Proteomes" id="UP000294567"/>
    </source>
</evidence>
<organism evidence="8 9">
    <name type="scientific">Keratinibaculum paraultunense</name>
    <dbReference type="NCBI Taxonomy" id="1278232"/>
    <lineage>
        <taxon>Bacteria</taxon>
        <taxon>Bacillati</taxon>
        <taxon>Bacillota</taxon>
        <taxon>Tissierellia</taxon>
        <taxon>Tissierellales</taxon>
        <taxon>Tepidimicrobiaceae</taxon>
        <taxon>Keratinibaculum</taxon>
    </lineage>
</organism>
<accession>A0A4R3KYD3</accession>
<dbReference type="OrthoDB" id="1708221at2"/>
<name>A0A4R3KYD3_9FIRM</name>
<keyword evidence="1" id="KW-1003">Cell membrane</keyword>
<dbReference type="Gene3D" id="1.10.287.1490">
    <property type="match status" value="1"/>
</dbReference>
<feature type="transmembrane region" description="Helical" evidence="6">
    <location>
        <begin position="38"/>
        <end position="60"/>
    </location>
</feature>
<dbReference type="AlphaFoldDB" id="A0A4R3KYD3"/>
<evidence type="ECO:0000256" key="6">
    <source>
        <dbReference type="SAM" id="Phobius"/>
    </source>
</evidence>
<sequence length="127" mass="14358">MEKSFILSLIFAAIVAVFALKNGDKVLIDFIFTKVEVSQAIVIFLSAILGAVVVAILNGVKNVKHKKEIRDLNKKIQSIKEENNNMKALLEDRGEEITKLKKSIKELEQKIEEFNNSIEENDIEIES</sequence>
<evidence type="ECO:0000256" key="1">
    <source>
        <dbReference type="ARBA" id="ARBA00022475"/>
    </source>
</evidence>
<evidence type="ECO:0000259" key="7">
    <source>
        <dbReference type="Pfam" id="PF06305"/>
    </source>
</evidence>
<keyword evidence="5" id="KW-0175">Coiled coil</keyword>
<dbReference type="Proteomes" id="UP000294567">
    <property type="component" value="Unassembled WGS sequence"/>
</dbReference>
<evidence type="ECO:0000313" key="8">
    <source>
        <dbReference type="EMBL" id="TCS89562.1"/>
    </source>
</evidence>
<evidence type="ECO:0000256" key="4">
    <source>
        <dbReference type="ARBA" id="ARBA00023136"/>
    </source>
</evidence>
<comment type="caution">
    <text evidence="8">The sequence shown here is derived from an EMBL/GenBank/DDBJ whole genome shotgun (WGS) entry which is preliminary data.</text>
</comment>
<keyword evidence="3 6" id="KW-1133">Transmembrane helix</keyword>
<reference evidence="8 9" key="1">
    <citation type="submission" date="2019-03" db="EMBL/GenBank/DDBJ databases">
        <title>Genomic Encyclopedia of Type Strains, Phase IV (KMG-IV): sequencing the most valuable type-strain genomes for metagenomic binning, comparative biology and taxonomic classification.</title>
        <authorList>
            <person name="Goeker M."/>
        </authorList>
    </citation>
    <scope>NUCLEOTIDE SEQUENCE [LARGE SCALE GENOMIC DNA]</scope>
    <source>
        <strain evidence="8 9">DSM 26752</strain>
    </source>
</reference>
<dbReference type="PANTHER" id="PTHR41335">
    <property type="entry name" value="MEMBRANE PROTEIN-RELATED"/>
    <property type="match status" value="1"/>
</dbReference>